<dbReference type="Pfam" id="PF13385">
    <property type="entry name" value="Laminin_G_3"/>
    <property type="match status" value="1"/>
</dbReference>
<protein>
    <recommendedName>
        <fullName evidence="3">LamG domain-containing protein</fullName>
    </recommendedName>
</protein>
<name>A0ABD5BL39_SERMA</name>
<dbReference type="EMBL" id="JAVIPQ010000318">
    <property type="protein sequence ID" value="MDQ9557432.1"/>
    <property type="molecule type" value="Genomic_DNA"/>
</dbReference>
<dbReference type="SUPFAM" id="SSF49899">
    <property type="entry name" value="Concanavalin A-like lectins/glucanases"/>
    <property type="match status" value="1"/>
</dbReference>
<dbReference type="InterPro" id="IPR013320">
    <property type="entry name" value="ConA-like_dom_sf"/>
</dbReference>
<dbReference type="AlphaFoldDB" id="A0ABD5BL39"/>
<evidence type="ECO:0000313" key="1">
    <source>
        <dbReference type="EMBL" id="MDQ9557432.1"/>
    </source>
</evidence>
<accession>A0ABD5BL39</accession>
<proteinExistence type="predicted"/>
<reference evidence="1 2" key="1">
    <citation type="submission" date="2023-07" db="EMBL/GenBank/DDBJ databases">
        <title>Pathogens genome sequencing project 196.</title>
        <authorList>
            <person name="Cao X."/>
        </authorList>
    </citation>
    <scope>NUCLEOTIDE SEQUENCE [LARGE SCALE GENOMIC DNA]</scope>
    <source>
        <strain evidence="1 2">SM41</strain>
    </source>
</reference>
<gene>
    <name evidence="1" type="ORF">RF091_18195</name>
</gene>
<organism evidence="1 2">
    <name type="scientific">Serratia marcescens</name>
    <dbReference type="NCBI Taxonomy" id="615"/>
    <lineage>
        <taxon>Bacteria</taxon>
        <taxon>Pseudomonadati</taxon>
        <taxon>Pseudomonadota</taxon>
        <taxon>Gammaproteobacteria</taxon>
        <taxon>Enterobacterales</taxon>
        <taxon>Yersiniaceae</taxon>
        <taxon>Serratia</taxon>
    </lineage>
</organism>
<dbReference type="RefSeq" id="WP_094859936.1">
    <property type="nucleotide sequence ID" value="NZ_CP109829.1"/>
</dbReference>
<evidence type="ECO:0000313" key="2">
    <source>
        <dbReference type="Proteomes" id="UP001234811"/>
    </source>
</evidence>
<comment type="caution">
    <text evidence="1">The sequence shown here is derived from an EMBL/GenBank/DDBJ whole genome shotgun (WGS) entry which is preliminary data.</text>
</comment>
<sequence>MIIICDGVVNAGDLELAEPEMLLNDDASVATYSMQDKYDSSGNARDLVTENEFTKRGMITVADAAHGADTGIIETDEMTFALCINMNKPDVSGRLFSNLYPGVAPFSGIQLRIEPNGVLILQIATGDVFNEQAGTIAVASVEHGGAVGGWTRFTVTVSNTEASITRAGGVRRSTPITKRNKSTRPIILNGSPSPEQNMGLPGIMGAFAVYNRVLTAEEQAEKRDMLKTIMSLRGEFVN</sequence>
<dbReference type="Proteomes" id="UP001234811">
    <property type="component" value="Unassembled WGS sequence"/>
</dbReference>
<evidence type="ECO:0008006" key="3">
    <source>
        <dbReference type="Google" id="ProtNLM"/>
    </source>
</evidence>
<dbReference type="Gene3D" id="2.60.120.200">
    <property type="match status" value="1"/>
</dbReference>